<dbReference type="GO" id="GO:0016491">
    <property type="term" value="F:oxidoreductase activity"/>
    <property type="evidence" value="ECO:0007669"/>
    <property type="project" value="InterPro"/>
</dbReference>
<dbReference type="Gene3D" id="3.40.109.10">
    <property type="entry name" value="NADH Oxidase"/>
    <property type="match status" value="1"/>
</dbReference>
<evidence type="ECO:0000313" key="3">
    <source>
        <dbReference type="Proteomes" id="UP000179266"/>
    </source>
</evidence>
<dbReference type="Pfam" id="PF00881">
    <property type="entry name" value="Nitroreductase"/>
    <property type="match status" value="1"/>
</dbReference>
<comment type="caution">
    <text evidence="2">The sequence shown here is derived from an EMBL/GenBank/DDBJ whole genome shotgun (WGS) entry which is preliminary data.</text>
</comment>
<dbReference type="PANTHER" id="PTHR43745">
    <property type="entry name" value="NITROREDUCTASE MJ1384-RELATED"/>
    <property type="match status" value="1"/>
</dbReference>
<protein>
    <recommendedName>
        <fullName evidence="1">Nitroreductase domain-containing protein</fullName>
    </recommendedName>
</protein>
<dbReference type="AlphaFoldDB" id="A0A1F7RKS1"/>
<proteinExistence type="predicted"/>
<evidence type="ECO:0000313" key="2">
    <source>
        <dbReference type="EMBL" id="OGL41564.1"/>
    </source>
</evidence>
<evidence type="ECO:0000259" key="1">
    <source>
        <dbReference type="Pfam" id="PF00881"/>
    </source>
</evidence>
<dbReference type="PANTHER" id="PTHR43745:SF2">
    <property type="entry name" value="NITROREDUCTASE MJ1384-RELATED"/>
    <property type="match status" value="1"/>
</dbReference>
<dbReference type="NCBIfam" id="TIGR03605">
    <property type="entry name" value="antibiot_sagB"/>
    <property type="match status" value="1"/>
</dbReference>
<name>A0A1F7RKS1_9BACT</name>
<dbReference type="SUPFAM" id="SSF55469">
    <property type="entry name" value="FMN-dependent nitroreductase-like"/>
    <property type="match status" value="1"/>
</dbReference>
<dbReference type="EMBL" id="MGDD01000345">
    <property type="protein sequence ID" value="OGL41564.1"/>
    <property type="molecule type" value="Genomic_DNA"/>
</dbReference>
<gene>
    <name evidence="2" type="ORF">A2161_12225</name>
</gene>
<accession>A0A1F7RKS1</accession>
<organism evidence="2 3">
    <name type="scientific">Candidatus Schekmanbacteria bacterium RBG_13_48_7</name>
    <dbReference type="NCBI Taxonomy" id="1817878"/>
    <lineage>
        <taxon>Bacteria</taxon>
        <taxon>Candidatus Schekmaniibacteriota</taxon>
    </lineage>
</organism>
<dbReference type="Proteomes" id="UP000179266">
    <property type="component" value="Unassembled WGS sequence"/>
</dbReference>
<dbReference type="InterPro" id="IPR000415">
    <property type="entry name" value="Nitroreductase-like"/>
</dbReference>
<dbReference type="CDD" id="cd02142">
    <property type="entry name" value="McbC_SagB-like_oxidoreductase"/>
    <property type="match status" value="1"/>
</dbReference>
<feature type="domain" description="Nitroreductase" evidence="1">
    <location>
        <begin position="67"/>
        <end position="247"/>
    </location>
</feature>
<dbReference type="InterPro" id="IPR020051">
    <property type="entry name" value="SagB-type_dehydrogenase"/>
</dbReference>
<reference evidence="2 3" key="1">
    <citation type="journal article" date="2016" name="Nat. Commun.">
        <title>Thousands of microbial genomes shed light on interconnected biogeochemical processes in an aquifer system.</title>
        <authorList>
            <person name="Anantharaman K."/>
            <person name="Brown C.T."/>
            <person name="Hug L.A."/>
            <person name="Sharon I."/>
            <person name="Castelle C.J."/>
            <person name="Probst A.J."/>
            <person name="Thomas B.C."/>
            <person name="Singh A."/>
            <person name="Wilkins M.J."/>
            <person name="Karaoz U."/>
            <person name="Brodie E.L."/>
            <person name="Williams K.H."/>
            <person name="Hubbard S.S."/>
            <person name="Banfield J.F."/>
        </authorList>
    </citation>
    <scope>NUCLEOTIDE SEQUENCE [LARGE SCALE GENOMIC DNA]</scope>
</reference>
<dbReference type="InterPro" id="IPR029479">
    <property type="entry name" value="Nitroreductase"/>
</dbReference>
<dbReference type="InterPro" id="IPR052544">
    <property type="entry name" value="Bacteriocin_Proc_Enz"/>
</dbReference>
<sequence length="269" mass="30857">MDEGHKTWKLILERTGYFSDRQMDESRTFDRSLYPGAYKSYQQAVKRIPLDKIDFFSYDAPIGRILNERRSLRNFIDQPLSFKELSFLLWASQGITANMEGYQLRTAPSAGALYPVETYLVVKNVESLSSGLYHYEAQESLLELLKEGDFVDKLYRASLGQEMIRYSAVTFCYSSIIQRSSCKYYERAVRYIMMDSAHICENTLLGCVALERVGGVAIGAFYDDLMAKLFDLDMYIEPIVLMAAVGKISGTGWKEDRRTYIERIRAKAG</sequence>